<keyword evidence="2" id="KW-1185">Reference proteome</keyword>
<dbReference type="SUPFAM" id="SSF52540">
    <property type="entry name" value="P-loop containing nucleoside triphosphate hydrolases"/>
    <property type="match status" value="1"/>
</dbReference>
<proteinExistence type="predicted"/>
<dbReference type="FunCoup" id="A0A168SKU5">
    <property type="interactions" value="624"/>
</dbReference>
<dbReference type="PANTHER" id="PTHR10285">
    <property type="entry name" value="URIDINE KINASE"/>
    <property type="match status" value="1"/>
</dbReference>
<dbReference type="AlphaFoldDB" id="A0A168SKU5"/>
<dbReference type="InterPro" id="IPR027417">
    <property type="entry name" value="P-loop_NTPase"/>
</dbReference>
<evidence type="ECO:0000313" key="1">
    <source>
        <dbReference type="EMBL" id="SAM08572.1"/>
    </source>
</evidence>
<dbReference type="STRING" id="4829.A0A168SKU5"/>
<dbReference type="InParanoid" id="A0A168SKU5"/>
<dbReference type="OMA" id="FWRSLHP"/>
<protein>
    <recommendedName>
        <fullName evidence="3">Phosphoribulokinase/uridine kinase domain-containing protein</fullName>
    </recommendedName>
</protein>
<dbReference type="Proteomes" id="UP000078561">
    <property type="component" value="Unassembled WGS sequence"/>
</dbReference>
<name>A0A168SKU5_ABSGL</name>
<accession>A0A168SKU5</accession>
<sequence>MASSTNYAMLPQTKKSLDHILGHYQRFTQDRETRKLRHKPMVVGVSGCQGSGKTTLCDTLVHLLRTESHGLNVVSFSLDDLYLTREEQAQLSARYPDNHLLQYRGQPGSHDLTLAQSTFDALLASGPESTVSIPIYDKSLHGGLGDRVPREDWKQVHGQIDIILFEGWSLGFKSIDLDQLQAMYQESDLLRRHSLHHLTITNDFLAKYEQQLYPKMDIFLHLAPTRLEQVYQWRLEQEHHMQQTRNVHGLADHAVRAFVDTYMPAYTLYLPRLNKVGFFGWEQQCRDYEGWTRADGGYSDNRTARHLRMVLDEGRRVVESQALQPGKVGGGHGPFSYGGSGSVTSYRYPWLFRRSTLVLTVCTLGYVGWVSYQRRQALSQGFMKLAHQFFQ</sequence>
<evidence type="ECO:0000313" key="2">
    <source>
        <dbReference type="Proteomes" id="UP000078561"/>
    </source>
</evidence>
<dbReference type="Gene3D" id="3.40.50.300">
    <property type="entry name" value="P-loop containing nucleotide triphosphate hydrolases"/>
    <property type="match status" value="1"/>
</dbReference>
<dbReference type="OrthoDB" id="347435at2759"/>
<organism evidence="1">
    <name type="scientific">Absidia glauca</name>
    <name type="common">Pin mould</name>
    <dbReference type="NCBI Taxonomy" id="4829"/>
    <lineage>
        <taxon>Eukaryota</taxon>
        <taxon>Fungi</taxon>
        <taxon>Fungi incertae sedis</taxon>
        <taxon>Mucoromycota</taxon>
        <taxon>Mucoromycotina</taxon>
        <taxon>Mucoromycetes</taxon>
        <taxon>Mucorales</taxon>
        <taxon>Cunninghamellaceae</taxon>
        <taxon>Absidia</taxon>
    </lineage>
</organism>
<evidence type="ECO:0008006" key="3">
    <source>
        <dbReference type="Google" id="ProtNLM"/>
    </source>
</evidence>
<dbReference type="EMBL" id="LT554895">
    <property type="protein sequence ID" value="SAM08572.1"/>
    <property type="molecule type" value="Genomic_DNA"/>
</dbReference>
<reference evidence="1" key="1">
    <citation type="submission" date="2016-04" db="EMBL/GenBank/DDBJ databases">
        <authorList>
            <person name="Evans L.H."/>
            <person name="Alamgir A."/>
            <person name="Owens N."/>
            <person name="Weber N.D."/>
            <person name="Virtaneva K."/>
            <person name="Barbian K."/>
            <person name="Babar A."/>
            <person name="Rosenke K."/>
        </authorList>
    </citation>
    <scope>NUCLEOTIDE SEQUENCE [LARGE SCALE GENOMIC DNA]</scope>
    <source>
        <strain evidence="1">CBS 101.48</strain>
    </source>
</reference>
<gene>
    <name evidence="1" type="primary">ABSGL_14235.1 scaffold 14385</name>
</gene>